<dbReference type="EMBL" id="FZNN01000004">
    <property type="protein sequence ID" value="SNR42333.1"/>
    <property type="molecule type" value="Genomic_DNA"/>
</dbReference>
<gene>
    <name evidence="1" type="ORF">SAMN06265370_104216</name>
</gene>
<name>A0A238W816_9RHOB</name>
<evidence type="ECO:0000313" key="2">
    <source>
        <dbReference type="Proteomes" id="UP000198417"/>
    </source>
</evidence>
<sequence>MTVLLCETLVDLPCSFDAMGARSHHQRQIRAEDFGFSSNLEPGTYELGGAASLYPQLLGPL</sequence>
<proteinExistence type="predicted"/>
<keyword evidence="2" id="KW-1185">Reference proteome</keyword>
<organism evidence="1 2">
    <name type="scientific">Puniceibacterium sediminis</name>
    <dbReference type="NCBI Taxonomy" id="1608407"/>
    <lineage>
        <taxon>Bacteria</taxon>
        <taxon>Pseudomonadati</taxon>
        <taxon>Pseudomonadota</taxon>
        <taxon>Alphaproteobacteria</taxon>
        <taxon>Rhodobacterales</taxon>
        <taxon>Paracoccaceae</taxon>
        <taxon>Puniceibacterium</taxon>
    </lineage>
</organism>
<accession>A0A238W816</accession>
<dbReference type="Proteomes" id="UP000198417">
    <property type="component" value="Unassembled WGS sequence"/>
</dbReference>
<dbReference type="AlphaFoldDB" id="A0A238W816"/>
<evidence type="ECO:0000313" key="1">
    <source>
        <dbReference type="EMBL" id="SNR42333.1"/>
    </source>
</evidence>
<protein>
    <submittedName>
        <fullName evidence="1">Uncharacterized protein</fullName>
    </submittedName>
</protein>
<reference evidence="1 2" key="1">
    <citation type="submission" date="2017-06" db="EMBL/GenBank/DDBJ databases">
        <authorList>
            <person name="Kim H.J."/>
            <person name="Triplett B.A."/>
        </authorList>
    </citation>
    <scope>NUCLEOTIDE SEQUENCE [LARGE SCALE GENOMIC DNA]</scope>
    <source>
        <strain evidence="1 2">DSM 29052</strain>
    </source>
</reference>